<dbReference type="InterPro" id="IPR014710">
    <property type="entry name" value="RmlC-like_jellyroll"/>
</dbReference>
<evidence type="ECO:0000256" key="6">
    <source>
        <dbReference type="ARBA" id="ARBA00011956"/>
    </source>
</evidence>
<evidence type="ECO:0000256" key="11">
    <source>
        <dbReference type="ARBA" id="ARBA00023235"/>
    </source>
</evidence>
<keyword evidence="10 14" id="KW-0862">Zinc</keyword>
<dbReference type="AlphaFoldDB" id="A0A0D2JJX4"/>
<dbReference type="GO" id="GO:0005975">
    <property type="term" value="P:carbohydrate metabolic process"/>
    <property type="evidence" value="ECO:0007669"/>
    <property type="project" value="InterPro"/>
</dbReference>
<feature type="binding site" evidence="14">
    <location>
        <position position="134"/>
    </location>
    <ligand>
        <name>Zn(2+)</name>
        <dbReference type="ChEBI" id="CHEBI:29105"/>
    </ligand>
</feature>
<evidence type="ECO:0000259" key="16">
    <source>
        <dbReference type="Pfam" id="PF20511"/>
    </source>
</evidence>
<evidence type="ECO:0000256" key="3">
    <source>
        <dbReference type="ARBA" id="ARBA00004496"/>
    </source>
</evidence>
<accession>A0A0D2JJX4</accession>
<dbReference type="InterPro" id="IPR001250">
    <property type="entry name" value="Man6P_Isoase-1"/>
</dbReference>
<evidence type="ECO:0000313" key="17">
    <source>
        <dbReference type="EMBL" id="KIX93517.1"/>
    </source>
</evidence>
<keyword evidence="11" id="KW-0413">Isomerase</keyword>
<comment type="function">
    <text evidence="2">Involved in the synthesis of the GDP-mannose and dolichol-phosphate-mannose required for a number of critical mannosyl transfer reactions.</text>
</comment>
<dbReference type="SUPFAM" id="SSF51182">
    <property type="entry name" value="RmlC-like cupins"/>
    <property type="match status" value="1"/>
</dbReference>
<dbReference type="VEuPathDB" id="FungiDB:Z520_10695"/>
<dbReference type="InterPro" id="IPR046457">
    <property type="entry name" value="PMI_typeI_cat"/>
</dbReference>
<dbReference type="Gene3D" id="1.10.441.10">
    <property type="entry name" value="Phosphomannose Isomerase, domain 2"/>
    <property type="match status" value="1"/>
</dbReference>
<evidence type="ECO:0000256" key="10">
    <source>
        <dbReference type="ARBA" id="ARBA00022833"/>
    </source>
</evidence>
<feature type="binding site" evidence="14">
    <location>
        <position position="109"/>
    </location>
    <ligand>
        <name>Zn(2+)</name>
        <dbReference type="ChEBI" id="CHEBI:29105"/>
    </ligand>
</feature>
<keyword evidence="9 14" id="KW-0479">Metal-binding</keyword>
<dbReference type="PIRSF" id="PIRSF001480">
    <property type="entry name" value="Mannose-6-phosphate_isomerase"/>
    <property type="match status" value="1"/>
</dbReference>
<comment type="catalytic activity">
    <reaction evidence="1">
        <text>D-mannose 6-phosphate = D-fructose 6-phosphate</text>
        <dbReference type="Rhea" id="RHEA:12356"/>
        <dbReference type="ChEBI" id="CHEBI:58735"/>
        <dbReference type="ChEBI" id="CHEBI:61527"/>
        <dbReference type="EC" id="5.3.1.8"/>
    </reaction>
</comment>
<evidence type="ECO:0000256" key="7">
    <source>
        <dbReference type="ARBA" id="ARBA00018236"/>
    </source>
</evidence>
<dbReference type="OrthoDB" id="6605218at2759"/>
<feature type="domain" description="Phosphomannose isomerase type I catalytic" evidence="16">
    <location>
        <begin position="6"/>
        <end position="151"/>
    </location>
</feature>
<proteinExistence type="inferred from homology"/>
<evidence type="ECO:0000256" key="12">
    <source>
        <dbReference type="ARBA" id="ARBA00029741"/>
    </source>
</evidence>
<evidence type="ECO:0000256" key="14">
    <source>
        <dbReference type="PIRSR" id="PIRSR001480-2"/>
    </source>
</evidence>
<dbReference type="Proteomes" id="UP000053411">
    <property type="component" value="Unassembled WGS sequence"/>
</dbReference>
<dbReference type="CDD" id="cd07011">
    <property type="entry name" value="cupin_PMI_type_I_N"/>
    <property type="match status" value="1"/>
</dbReference>
<dbReference type="NCBIfam" id="TIGR00218">
    <property type="entry name" value="manA"/>
    <property type="match status" value="1"/>
</dbReference>
<comment type="pathway">
    <text evidence="4">Nucleotide-sugar biosynthesis; GDP-alpha-D-mannose biosynthesis; alpha-D-mannose 1-phosphate from D-fructose 6-phosphate: step 1/2.</text>
</comment>
<reference evidence="17 18" key="1">
    <citation type="submission" date="2015-01" db="EMBL/GenBank/DDBJ databases">
        <title>The Genome Sequence of Fonsecaea multimorphosa CBS 102226.</title>
        <authorList>
            <consortium name="The Broad Institute Genomics Platform"/>
            <person name="Cuomo C."/>
            <person name="de Hoog S."/>
            <person name="Gorbushina A."/>
            <person name="Stielow B."/>
            <person name="Teixiera M."/>
            <person name="Abouelleil A."/>
            <person name="Chapman S.B."/>
            <person name="Priest M."/>
            <person name="Young S.K."/>
            <person name="Wortman J."/>
            <person name="Nusbaum C."/>
            <person name="Birren B."/>
        </authorList>
    </citation>
    <scope>NUCLEOTIDE SEQUENCE [LARGE SCALE GENOMIC DNA]</scope>
    <source>
        <strain evidence="17 18">CBS 102226</strain>
    </source>
</reference>
<dbReference type="RefSeq" id="XP_016627640.1">
    <property type="nucleotide sequence ID" value="XM_016781187.1"/>
</dbReference>
<feature type="region of interest" description="Disordered" evidence="15">
    <location>
        <begin position="309"/>
        <end position="329"/>
    </location>
</feature>
<keyword evidence="8" id="KW-0963">Cytoplasm</keyword>
<sequence>MAESVIELKCNCNNYPWGKTGRESLAARLCSKTNPDFQLDDSKEYAEMWMGTYPELPSYSLKTGEDLKDILTQHKDELIGKQVYDKFGADLPFLPKILSIAKALPLQIHPDKKLSEKLHRENPDQFTDPNHKPEIAVALSKFEAFVGFKPLADIQDLMKLEILRPFLPSTTEGPTLSDDETLRQICTNMLKAEEDLVAKTMKGLLATPVQQYGKQAYVLDLAKRLQEQYGKQDNGNLVALVCMNFLVLEAGSALYIPADGIHAYLSGDIVECMARSNNVINTGFCPRADRDSVDLFAKALTFKQHDPSEPILKRQASDKSRNGKTDEFKPPMSEFNMLVTELSGGEKEVVKQIAGPSIMVVTDGSGKMNVGGQEYGLHEGSIFFVGHGVEVEMAAQDRMVVYRAYAD</sequence>
<feature type="binding site" evidence="14">
    <location>
        <position position="262"/>
    </location>
    <ligand>
        <name>Zn(2+)</name>
        <dbReference type="ChEBI" id="CHEBI:29105"/>
    </ligand>
</feature>
<dbReference type="PANTHER" id="PTHR10309">
    <property type="entry name" value="MANNOSE-6-PHOSPHATE ISOMERASE"/>
    <property type="match status" value="1"/>
</dbReference>
<dbReference type="FunFam" id="2.60.120.10:FF:000030">
    <property type="entry name" value="Mannose-6-phosphate isomerase ManA"/>
    <property type="match status" value="1"/>
</dbReference>
<evidence type="ECO:0000256" key="15">
    <source>
        <dbReference type="SAM" id="MobiDB-lite"/>
    </source>
</evidence>
<keyword evidence="18" id="KW-1185">Reference proteome</keyword>
<evidence type="ECO:0000313" key="18">
    <source>
        <dbReference type="Proteomes" id="UP000053411"/>
    </source>
</evidence>
<comment type="cofactor">
    <cofactor evidence="14">
        <name>Zn(2+)</name>
        <dbReference type="ChEBI" id="CHEBI:29105"/>
    </cofactor>
    <text evidence="14">Binds 1 zinc ion per subunit.</text>
</comment>
<dbReference type="GO" id="GO:0009298">
    <property type="term" value="P:GDP-mannose biosynthetic process"/>
    <property type="evidence" value="ECO:0007669"/>
    <property type="project" value="UniProtKB-UniPathway"/>
</dbReference>
<evidence type="ECO:0000256" key="13">
    <source>
        <dbReference type="ARBA" id="ARBA00030762"/>
    </source>
</evidence>
<evidence type="ECO:0000256" key="9">
    <source>
        <dbReference type="ARBA" id="ARBA00022723"/>
    </source>
</evidence>
<dbReference type="InterPro" id="IPR016305">
    <property type="entry name" value="Mannose-6-P_Isomerase"/>
</dbReference>
<dbReference type="EMBL" id="KN848093">
    <property type="protein sequence ID" value="KIX93517.1"/>
    <property type="molecule type" value="Genomic_DNA"/>
</dbReference>
<comment type="subcellular location">
    <subcellularLocation>
        <location evidence="3">Cytoplasm</location>
    </subcellularLocation>
</comment>
<dbReference type="GeneID" id="27716441"/>
<dbReference type="Pfam" id="PF20511">
    <property type="entry name" value="PMI_typeI_cat"/>
    <property type="match status" value="1"/>
</dbReference>
<name>A0A0D2JJX4_9EURO</name>
<evidence type="ECO:0000256" key="4">
    <source>
        <dbReference type="ARBA" id="ARBA00004666"/>
    </source>
</evidence>
<dbReference type="InterPro" id="IPR011051">
    <property type="entry name" value="RmlC_Cupin_sf"/>
</dbReference>
<dbReference type="STRING" id="1442371.A0A0D2JJX4"/>
<dbReference type="PRINTS" id="PR00714">
    <property type="entry name" value="MAN6PISMRASE"/>
</dbReference>
<evidence type="ECO:0000256" key="2">
    <source>
        <dbReference type="ARBA" id="ARBA00002564"/>
    </source>
</evidence>
<evidence type="ECO:0000256" key="5">
    <source>
        <dbReference type="ARBA" id="ARBA00010772"/>
    </source>
</evidence>
<dbReference type="GO" id="GO:0008270">
    <property type="term" value="F:zinc ion binding"/>
    <property type="evidence" value="ECO:0007669"/>
    <property type="project" value="InterPro"/>
</dbReference>
<evidence type="ECO:0000256" key="1">
    <source>
        <dbReference type="ARBA" id="ARBA00000757"/>
    </source>
</evidence>
<protein>
    <recommendedName>
        <fullName evidence="7">Mannose-6-phosphate isomerase</fullName>
        <ecNumber evidence="6">5.3.1.8</ecNumber>
    </recommendedName>
    <alternativeName>
        <fullName evidence="12">Phosphohexomutase</fullName>
    </alternativeName>
    <alternativeName>
        <fullName evidence="13">Phosphomannose isomerase</fullName>
    </alternativeName>
</protein>
<dbReference type="Gene3D" id="2.60.120.10">
    <property type="entry name" value="Jelly Rolls"/>
    <property type="match status" value="2"/>
</dbReference>
<dbReference type="UniPathway" id="UPA00126">
    <property type="reaction ID" value="UER00423"/>
</dbReference>
<dbReference type="GO" id="GO:0004476">
    <property type="term" value="F:mannose-6-phosphate isomerase activity"/>
    <property type="evidence" value="ECO:0007669"/>
    <property type="project" value="UniProtKB-EC"/>
</dbReference>
<organism evidence="17 18">
    <name type="scientific">Fonsecaea multimorphosa CBS 102226</name>
    <dbReference type="NCBI Taxonomy" id="1442371"/>
    <lineage>
        <taxon>Eukaryota</taxon>
        <taxon>Fungi</taxon>
        <taxon>Dikarya</taxon>
        <taxon>Ascomycota</taxon>
        <taxon>Pezizomycotina</taxon>
        <taxon>Eurotiomycetes</taxon>
        <taxon>Chaetothyriomycetidae</taxon>
        <taxon>Chaetothyriales</taxon>
        <taxon>Herpotrichiellaceae</taxon>
        <taxon>Fonsecaea</taxon>
    </lineage>
</organism>
<comment type="similarity">
    <text evidence="5">Belongs to the mannose-6-phosphate isomerase type 1 family.</text>
</comment>
<evidence type="ECO:0000256" key="8">
    <source>
        <dbReference type="ARBA" id="ARBA00022490"/>
    </source>
</evidence>
<dbReference type="PANTHER" id="PTHR10309:SF4">
    <property type="entry name" value="MANNOSE-6-PHOSPHATE ISOMERASE"/>
    <property type="match status" value="1"/>
</dbReference>
<dbReference type="EC" id="5.3.1.8" evidence="6"/>
<gene>
    <name evidence="17" type="ORF">Z520_10695</name>
</gene>
<feature type="binding site" evidence="14">
    <location>
        <position position="107"/>
    </location>
    <ligand>
        <name>Zn(2+)</name>
        <dbReference type="ChEBI" id="CHEBI:29105"/>
    </ligand>
</feature>
<dbReference type="GO" id="GO:0005829">
    <property type="term" value="C:cytosol"/>
    <property type="evidence" value="ECO:0007669"/>
    <property type="project" value="TreeGrafter"/>
</dbReference>